<dbReference type="VEuPathDB" id="FungiDB:SeMB42_g00413"/>
<name>A0A507DA12_9FUNG</name>
<gene>
    <name evidence="4" type="ORF">SeLEV6574_g02565</name>
</gene>
<dbReference type="GO" id="GO:0005737">
    <property type="term" value="C:cytoplasm"/>
    <property type="evidence" value="ECO:0007669"/>
    <property type="project" value="TreeGrafter"/>
</dbReference>
<dbReference type="InterPro" id="IPR008978">
    <property type="entry name" value="HSP20-like_chaperone"/>
</dbReference>
<dbReference type="InterPro" id="IPR039742">
    <property type="entry name" value="Shq1"/>
</dbReference>
<dbReference type="OrthoDB" id="73639at2759"/>
<dbReference type="Gene3D" id="2.60.40.790">
    <property type="match status" value="1"/>
</dbReference>
<protein>
    <recommendedName>
        <fullName evidence="3">CS domain-containing protein</fullName>
    </recommendedName>
</protein>
<evidence type="ECO:0000313" key="4">
    <source>
        <dbReference type="EMBL" id="TPX47638.1"/>
    </source>
</evidence>
<dbReference type="Pfam" id="PF21413">
    <property type="entry name" value="SHQ1-like_CS"/>
    <property type="match status" value="1"/>
</dbReference>
<proteinExistence type="inferred from homology"/>
<dbReference type="PANTHER" id="PTHR12967">
    <property type="entry name" value="PROTEIN SHQ1 HOMOLOG"/>
    <property type="match status" value="1"/>
</dbReference>
<dbReference type="InterPro" id="IPR048696">
    <property type="entry name" value="SHQ1-like_CS"/>
</dbReference>
<comment type="similarity">
    <text evidence="1">Belongs to the SHQ1 family.</text>
</comment>
<dbReference type="InterPro" id="IPR007052">
    <property type="entry name" value="CS_dom"/>
</dbReference>
<evidence type="ECO:0000256" key="1">
    <source>
        <dbReference type="ARBA" id="ARBA00005607"/>
    </source>
</evidence>
<comment type="caution">
    <text evidence="4">The sequence shown here is derived from an EMBL/GenBank/DDBJ whole genome shotgun (WGS) entry which is preliminary data.</text>
</comment>
<dbReference type="GO" id="GO:0005654">
    <property type="term" value="C:nucleoplasm"/>
    <property type="evidence" value="ECO:0007669"/>
    <property type="project" value="TreeGrafter"/>
</dbReference>
<dbReference type="GO" id="GO:0000493">
    <property type="term" value="P:box H/ACA snoRNP assembly"/>
    <property type="evidence" value="ECO:0007669"/>
    <property type="project" value="InterPro"/>
</dbReference>
<feature type="compositionally biased region" description="Low complexity" evidence="2">
    <location>
        <begin position="246"/>
        <end position="261"/>
    </location>
</feature>
<evidence type="ECO:0000313" key="5">
    <source>
        <dbReference type="Proteomes" id="UP000320475"/>
    </source>
</evidence>
<dbReference type="InterPro" id="IPR007009">
    <property type="entry name" value="Shq1_C"/>
</dbReference>
<dbReference type="AlphaFoldDB" id="A0A507DA12"/>
<reference evidence="4 5" key="1">
    <citation type="journal article" date="2019" name="Sci. Rep.">
        <title>Comparative genomics of chytrid fungi reveal insights into the obligate biotrophic and pathogenic lifestyle of Synchytrium endobioticum.</title>
        <authorList>
            <person name="van de Vossenberg B.T.L.H."/>
            <person name="Warris S."/>
            <person name="Nguyen H.D.T."/>
            <person name="van Gent-Pelzer M.P.E."/>
            <person name="Joly D.L."/>
            <person name="van de Geest H.C."/>
            <person name="Bonants P.J.M."/>
            <person name="Smith D.S."/>
            <person name="Levesque C.A."/>
            <person name="van der Lee T.A.J."/>
        </authorList>
    </citation>
    <scope>NUCLEOTIDE SEQUENCE [LARGE SCALE GENOMIC DNA]</scope>
    <source>
        <strain evidence="4 5">LEV6574</strain>
    </source>
</reference>
<dbReference type="Pfam" id="PF04925">
    <property type="entry name" value="SHQ1"/>
    <property type="match status" value="1"/>
</dbReference>
<accession>A0A507DA12</accession>
<dbReference type="Proteomes" id="UP000320475">
    <property type="component" value="Unassembled WGS sequence"/>
</dbReference>
<organism evidence="4 5">
    <name type="scientific">Synchytrium endobioticum</name>
    <dbReference type="NCBI Taxonomy" id="286115"/>
    <lineage>
        <taxon>Eukaryota</taxon>
        <taxon>Fungi</taxon>
        <taxon>Fungi incertae sedis</taxon>
        <taxon>Chytridiomycota</taxon>
        <taxon>Chytridiomycota incertae sedis</taxon>
        <taxon>Chytridiomycetes</taxon>
        <taxon>Synchytriales</taxon>
        <taxon>Synchytriaceae</taxon>
        <taxon>Synchytrium</taxon>
    </lineage>
</organism>
<dbReference type="PROSITE" id="PS51203">
    <property type="entry name" value="CS"/>
    <property type="match status" value="1"/>
</dbReference>
<dbReference type="SUPFAM" id="SSF49764">
    <property type="entry name" value="HSP20-like chaperones"/>
    <property type="match status" value="1"/>
</dbReference>
<sequence>MLTPAFALSQDDGFVTILLQCPYIRAQDVELFVEDEVFKFSVRPYFLRLTFPHPVIDDGRESASYDIGTGELIIRLPKKTPGQFFEDLDLLTSLLTNNKKAPRGDKLAEPKILMMQDTDEAYGSEPNDDVSEWDEPNPLFDEPSLTGFGYGFNNQYNDTTSPLHRRQRRVEVEDARFDEDRYMGDYVEDDVVCRLVAMETSYHRVWRHHHQSSARDNTGIGVTVAPDDVIDQHRTRKPATSLEIDTLPTSPALSSSLPPSSQDITALTSRMELTSLTDSSTSLPTPASSPDRVKPSERTLTFTLEEQQTMRNLPKKQYFISDAKALYVGLVDILYAYCLDYRITEGEHTSESPVLIGKLSGSMSCLDTFTSAREVLTACYRRSLVYPLYRNFALSVSAHRDVTTLFRLGRRGILKALLSIKGLMDHDDRTYSLSRLWVDDYAVWIQTRASDKVIASLADKLSDIVIEKSDVGWNLEAYERLALELLEEYGDEDAENFPVEE</sequence>
<feature type="region of interest" description="Disordered" evidence="2">
    <location>
        <begin position="275"/>
        <end position="297"/>
    </location>
</feature>
<feature type="region of interest" description="Disordered" evidence="2">
    <location>
        <begin position="236"/>
        <end position="262"/>
    </location>
</feature>
<evidence type="ECO:0000256" key="2">
    <source>
        <dbReference type="SAM" id="MobiDB-lite"/>
    </source>
</evidence>
<feature type="compositionally biased region" description="Low complexity" evidence="2">
    <location>
        <begin position="275"/>
        <end position="290"/>
    </location>
</feature>
<evidence type="ECO:0000259" key="3">
    <source>
        <dbReference type="PROSITE" id="PS51203"/>
    </source>
</evidence>
<feature type="domain" description="CS" evidence="3">
    <location>
        <begin position="1"/>
        <end position="89"/>
    </location>
</feature>
<dbReference type="GO" id="GO:0051082">
    <property type="term" value="F:unfolded protein binding"/>
    <property type="evidence" value="ECO:0007669"/>
    <property type="project" value="TreeGrafter"/>
</dbReference>
<dbReference type="EMBL" id="QEAM01000073">
    <property type="protein sequence ID" value="TPX47638.1"/>
    <property type="molecule type" value="Genomic_DNA"/>
</dbReference>
<dbReference type="PANTHER" id="PTHR12967:SF0">
    <property type="entry name" value="PROTEIN SHQ1 HOMOLOG"/>
    <property type="match status" value="1"/>
</dbReference>